<keyword evidence="2" id="KW-0274">FAD</keyword>
<accession>A0A1G2BVW1</accession>
<dbReference type="Gene3D" id="3.50.50.60">
    <property type="entry name" value="FAD/NAD(P)-binding domain"/>
    <property type="match status" value="2"/>
</dbReference>
<evidence type="ECO:0000256" key="3">
    <source>
        <dbReference type="ARBA" id="ARBA00023002"/>
    </source>
</evidence>
<keyword evidence="5" id="KW-0676">Redox-active center</keyword>
<organism evidence="7 8">
    <name type="scientific">Candidatus Komeilibacteria bacterium RIFOXYC1_FULL_37_11</name>
    <dbReference type="NCBI Taxonomy" id="1798555"/>
    <lineage>
        <taxon>Bacteria</taxon>
        <taxon>Candidatus Komeiliibacteriota</taxon>
    </lineage>
</organism>
<name>A0A1G2BVW1_9BACT</name>
<dbReference type="Proteomes" id="UP000177626">
    <property type="component" value="Unassembled WGS sequence"/>
</dbReference>
<dbReference type="PRINTS" id="PR00368">
    <property type="entry name" value="FADPNR"/>
</dbReference>
<evidence type="ECO:0000256" key="4">
    <source>
        <dbReference type="ARBA" id="ARBA00023157"/>
    </source>
</evidence>
<evidence type="ECO:0000256" key="5">
    <source>
        <dbReference type="ARBA" id="ARBA00023284"/>
    </source>
</evidence>
<gene>
    <name evidence="7" type="ORF">A2406_00950</name>
</gene>
<protein>
    <recommendedName>
        <fullName evidence="6">FAD/NAD(P)-binding domain-containing protein</fullName>
    </recommendedName>
</protein>
<keyword evidence="1" id="KW-0285">Flavoprotein</keyword>
<evidence type="ECO:0000256" key="2">
    <source>
        <dbReference type="ARBA" id="ARBA00022827"/>
    </source>
</evidence>
<evidence type="ECO:0000256" key="1">
    <source>
        <dbReference type="ARBA" id="ARBA00022630"/>
    </source>
</evidence>
<evidence type="ECO:0000313" key="7">
    <source>
        <dbReference type="EMBL" id="OGY93305.1"/>
    </source>
</evidence>
<keyword evidence="3" id="KW-0560">Oxidoreductase</keyword>
<dbReference type="PROSITE" id="PS00573">
    <property type="entry name" value="PYRIDINE_REDOX_2"/>
    <property type="match status" value="1"/>
</dbReference>
<keyword evidence="4" id="KW-1015">Disulfide bond</keyword>
<evidence type="ECO:0000259" key="6">
    <source>
        <dbReference type="Pfam" id="PF07992"/>
    </source>
</evidence>
<dbReference type="GO" id="GO:0016668">
    <property type="term" value="F:oxidoreductase activity, acting on a sulfur group of donors, NAD(P) as acceptor"/>
    <property type="evidence" value="ECO:0007669"/>
    <property type="project" value="UniProtKB-ARBA"/>
</dbReference>
<dbReference type="SUPFAM" id="SSF51905">
    <property type="entry name" value="FAD/NAD(P)-binding domain"/>
    <property type="match status" value="1"/>
</dbReference>
<reference evidence="7 8" key="1">
    <citation type="journal article" date="2016" name="Nat. Commun.">
        <title>Thousands of microbial genomes shed light on interconnected biogeochemical processes in an aquifer system.</title>
        <authorList>
            <person name="Anantharaman K."/>
            <person name="Brown C.T."/>
            <person name="Hug L.A."/>
            <person name="Sharon I."/>
            <person name="Castelle C.J."/>
            <person name="Probst A.J."/>
            <person name="Thomas B.C."/>
            <person name="Singh A."/>
            <person name="Wilkins M.J."/>
            <person name="Karaoz U."/>
            <person name="Brodie E.L."/>
            <person name="Williams K.H."/>
            <person name="Hubbard S.S."/>
            <person name="Banfield J.F."/>
        </authorList>
    </citation>
    <scope>NUCLEOTIDE SEQUENCE [LARGE SCALE GENOMIC DNA]</scope>
</reference>
<dbReference type="EMBL" id="MHKQ01000024">
    <property type="protein sequence ID" value="OGY93305.1"/>
    <property type="molecule type" value="Genomic_DNA"/>
</dbReference>
<comment type="caution">
    <text evidence="7">The sequence shown here is derived from an EMBL/GenBank/DDBJ whole genome shotgun (WGS) entry which is preliminary data.</text>
</comment>
<dbReference type="PRINTS" id="PR00469">
    <property type="entry name" value="PNDRDTASEII"/>
</dbReference>
<proteinExistence type="predicted"/>
<evidence type="ECO:0000313" key="8">
    <source>
        <dbReference type="Proteomes" id="UP000177626"/>
    </source>
</evidence>
<dbReference type="PANTHER" id="PTHR48105">
    <property type="entry name" value="THIOREDOXIN REDUCTASE 1-RELATED-RELATED"/>
    <property type="match status" value="1"/>
</dbReference>
<sequence length="318" mass="34407">MEDKVYDVVIVGAGPSGLTAAIYTSRRSMKTLVISKDIGGQISLTEDVENYPGFESIGGLALAQKFQAQAAKTGVEYLFEEVCQIEKQSTGDFVVQTGSKKLIKAKTIILAFGLTPRNLEVPGEKELTGKGVTYCATCDGPLYRGKNVVVIGGGNSALDAAEYMSKLANQVYLLVRKDKFRGESVLVDQVRAAKNIKIIFNAAVTEVKGTSRVEALVYQITDGPKEEIAVDGIFVEIGHLASTKWLQNLNLNLTERGEIKITVDNETNVKGIFAAGDITQITYKQAVISAGEGCKAALQAYRYLQGDKPLTPDWTPKK</sequence>
<dbReference type="InterPro" id="IPR023753">
    <property type="entry name" value="FAD/NAD-binding_dom"/>
</dbReference>
<feature type="domain" description="FAD/NAD(P)-binding" evidence="6">
    <location>
        <begin position="6"/>
        <end position="293"/>
    </location>
</feature>
<dbReference type="InterPro" id="IPR008255">
    <property type="entry name" value="Pyr_nucl-diS_OxRdtase_2_AS"/>
</dbReference>
<dbReference type="InterPro" id="IPR036188">
    <property type="entry name" value="FAD/NAD-bd_sf"/>
</dbReference>
<dbReference type="Pfam" id="PF07992">
    <property type="entry name" value="Pyr_redox_2"/>
    <property type="match status" value="1"/>
</dbReference>
<dbReference type="AlphaFoldDB" id="A0A1G2BVW1"/>
<dbReference type="InterPro" id="IPR050097">
    <property type="entry name" value="Ferredoxin-NADP_redctase_2"/>
</dbReference>